<feature type="compositionally biased region" description="Polar residues" evidence="1">
    <location>
        <begin position="34"/>
        <end position="44"/>
    </location>
</feature>
<feature type="region of interest" description="Disordered" evidence="1">
    <location>
        <begin position="1"/>
        <end position="84"/>
    </location>
</feature>
<reference evidence="2" key="1">
    <citation type="submission" date="2020-03" db="EMBL/GenBank/DDBJ databases">
        <authorList>
            <person name="Weist P."/>
        </authorList>
    </citation>
    <scope>NUCLEOTIDE SEQUENCE</scope>
</reference>
<gene>
    <name evidence="2" type="ORF">PLEPLA_LOCUS30420</name>
</gene>
<keyword evidence="3" id="KW-1185">Reference proteome</keyword>
<dbReference type="AlphaFoldDB" id="A0A9N7YYD6"/>
<feature type="compositionally biased region" description="Basic residues" evidence="1">
    <location>
        <begin position="47"/>
        <end position="57"/>
    </location>
</feature>
<organism evidence="2 3">
    <name type="scientific">Pleuronectes platessa</name>
    <name type="common">European plaice</name>
    <dbReference type="NCBI Taxonomy" id="8262"/>
    <lineage>
        <taxon>Eukaryota</taxon>
        <taxon>Metazoa</taxon>
        <taxon>Chordata</taxon>
        <taxon>Craniata</taxon>
        <taxon>Vertebrata</taxon>
        <taxon>Euteleostomi</taxon>
        <taxon>Actinopterygii</taxon>
        <taxon>Neopterygii</taxon>
        <taxon>Teleostei</taxon>
        <taxon>Neoteleostei</taxon>
        <taxon>Acanthomorphata</taxon>
        <taxon>Carangaria</taxon>
        <taxon>Pleuronectiformes</taxon>
        <taxon>Pleuronectoidei</taxon>
        <taxon>Pleuronectidae</taxon>
        <taxon>Pleuronectes</taxon>
    </lineage>
</organism>
<feature type="region of interest" description="Disordered" evidence="1">
    <location>
        <begin position="97"/>
        <end position="128"/>
    </location>
</feature>
<dbReference type="Proteomes" id="UP001153269">
    <property type="component" value="Unassembled WGS sequence"/>
</dbReference>
<protein>
    <submittedName>
        <fullName evidence="2">Uncharacterized protein</fullName>
    </submittedName>
</protein>
<name>A0A9N7YYD6_PLEPL</name>
<dbReference type="EMBL" id="CADEAL010002902">
    <property type="protein sequence ID" value="CAB1442702.1"/>
    <property type="molecule type" value="Genomic_DNA"/>
</dbReference>
<evidence type="ECO:0000256" key="1">
    <source>
        <dbReference type="SAM" id="MobiDB-lite"/>
    </source>
</evidence>
<accession>A0A9N7YYD6</accession>
<evidence type="ECO:0000313" key="2">
    <source>
        <dbReference type="EMBL" id="CAB1442702.1"/>
    </source>
</evidence>
<comment type="caution">
    <text evidence="2">The sequence shown here is derived from an EMBL/GenBank/DDBJ whole genome shotgun (WGS) entry which is preliminary data.</text>
</comment>
<sequence>MDDQDAAPSRGSHRGKSLFEAGRVTHGCRFPEYENNQVDGSLSNIRRERRPSWKSRSRSYNPQNCADRGQRRNRRRAAGGNDPRCRWVKQPVAVMSQSRAAGGRSALRMKARPSPSSQGASQDRGCTLHPFVEIRPKTTLRKKTGAKFRGKFPERPDVFVSYVYVYVSSSSS</sequence>
<evidence type="ECO:0000313" key="3">
    <source>
        <dbReference type="Proteomes" id="UP001153269"/>
    </source>
</evidence>
<proteinExistence type="predicted"/>